<dbReference type="InterPro" id="IPR023753">
    <property type="entry name" value="FAD/NAD-binding_dom"/>
</dbReference>
<dbReference type="PATRIC" id="fig|991905.3.peg.4236"/>
<keyword evidence="8" id="KW-1185">Reference proteome</keyword>
<reference evidence="7 8" key="1">
    <citation type="journal article" date="2011" name="J. Bacteriol.">
        <title>Complete genome sequence of Polymorphum gilvum SL003B-26A1T, a crude oil-degrading bacterium from oil-polluted saline soil.</title>
        <authorList>
            <person name="Li S.G."/>
            <person name="Tang Y.Q."/>
            <person name="Nie Y."/>
            <person name="Cai M."/>
            <person name="Wu X.L."/>
        </authorList>
    </citation>
    <scope>NUCLEOTIDE SEQUENCE [LARGE SCALE GENOMIC DNA]</scope>
    <source>
        <strain evidence="8">LMG 25793 / CGMCC 1.9160 / SL003B-26A1</strain>
    </source>
</reference>
<dbReference type="STRING" id="991905.SL003B_4108"/>
<evidence type="ECO:0000256" key="3">
    <source>
        <dbReference type="ARBA" id="ARBA00022827"/>
    </source>
</evidence>
<accession>F2J6P2</accession>
<evidence type="ECO:0000256" key="1">
    <source>
        <dbReference type="ARBA" id="ARBA00001974"/>
    </source>
</evidence>
<dbReference type="OrthoDB" id="7809559at2"/>
<dbReference type="PANTHER" id="PTHR43557:SF2">
    <property type="entry name" value="RIESKE DOMAIN-CONTAINING PROTEIN-RELATED"/>
    <property type="match status" value="1"/>
</dbReference>
<dbReference type="SUPFAM" id="SSF51905">
    <property type="entry name" value="FAD/NAD(P)-binding domain"/>
    <property type="match status" value="1"/>
</dbReference>
<dbReference type="PANTHER" id="PTHR43557">
    <property type="entry name" value="APOPTOSIS-INDUCING FACTOR 1"/>
    <property type="match status" value="1"/>
</dbReference>
<keyword evidence="4" id="KW-0560">Oxidoreductase</keyword>
<proteinExistence type="predicted"/>
<evidence type="ECO:0000313" key="8">
    <source>
        <dbReference type="Proteomes" id="UP000008130"/>
    </source>
</evidence>
<dbReference type="PRINTS" id="PR00368">
    <property type="entry name" value="FADPNR"/>
</dbReference>
<feature type="domain" description="FAD/NAD(P)-binding" evidence="5">
    <location>
        <begin position="2"/>
        <end position="299"/>
    </location>
</feature>
<comment type="cofactor">
    <cofactor evidence="1">
        <name>FAD</name>
        <dbReference type="ChEBI" id="CHEBI:57692"/>
    </cofactor>
</comment>
<sequence length="401" mass="42890">MKQVVIVGGGQAAASAARTLRSEGFDGGVVILSDEVYYPYERPPLSKAVLQGTADAVSTCLLSEDDARSHNIDVRLGQRVEAIDRGNRTVKLGSGGILHYDSLLIATGSRARRLEGDFADKRNVFYLRSLDDAAALRAAMAPDRHMLSIGAGWIGLEVAATARKMGMQATVVELADRLCARSLPADAGAALAEVHRGHGTVIHLNTVIESVGGQDRIESVTLSNGKTLAVDMVVVGIGAIANDVLGREAGLETANGIVVDEFLRTSDPNVFAAGDVAAMRMGDGRLVRMESWANAQDQAAMAARNILGRNVPYVVNTWFWSDQYDLNIQMIGDIQPEGGSVLVRRGEGRAFTRFSVVDGRLVGAICFGTPRDMAIIRRLMSKGYVVTDDALVTAPDLRKLL</sequence>
<evidence type="ECO:0000259" key="5">
    <source>
        <dbReference type="Pfam" id="PF07992"/>
    </source>
</evidence>
<dbReference type="InterPro" id="IPR050446">
    <property type="entry name" value="FAD-oxidoreductase/Apoptosis"/>
</dbReference>
<evidence type="ECO:0000256" key="2">
    <source>
        <dbReference type="ARBA" id="ARBA00022630"/>
    </source>
</evidence>
<feature type="domain" description="Reductase C-terminal" evidence="6">
    <location>
        <begin position="318"/>
        <end position="401"/>
    </location>
</feature>
<dbReference type="GO" id="GO:0005737">
    <property type="term" value="C:cytoplasm"/>
    <property type="evidence" value="ECO:0007669"/>
    <property type="project" value="TreeGrafter"/>
</dbReference>
<dbReference type="HOGENOM" id="CLU_003291_4_0_5"/>
<dbReference type="Pfam" id="PF07992">
    <property type="entry name" value="Pyr_redox_2"/>
    <property type="match status" value="1"/>
</dbReference>
<dbReference type="SUPFAM" id="SSF55424">
    <property type="entry name" value="FAD/NAD-linked reductases, dimerisation (C-terminal) domain"/>
    <property type="match status" value="1"/>
</dbReference>
<dbReference type="AlphaFoldDB" id="F2J6P2"/>
<dbReference type="Proteomes" id="UP000008130">
    <property type="component" value="Chromosome"/>
</dbReference>
<evidence type="ECO:0000256" key="4">
    <source>
        <dbReference type="ARBA" id="ARBA00023002"/>
    </source>
</evidence>
<protein>
    <submittedName>
        <fullName evidence="7">Pyridine nucleotide-disulfide oxidoreductase, class I</fullName>
    </submittedName>
</protein>
<dbReference type="InterPro" id="IPR036188">
    <property type="entry name" value="FAD/NAD-bd_sf"/>
</dbReference>
<evidence type="ECO:0000259" key="6">
    <source>
        <dbReference type="Pfam" id="PF14759"/>
    </source>
</evidence>
<dbReference type="KEGG" id="pgv:SL003B_4108"/>
<dbReference type="InterPro" id="IPR028202">
    <property type="entry name" value="Reductase_C"/>
</dbReference>
<keyword evidence="3" id="KW-0274">FAD</keyword>
<dbReference type="Gene3D" id="3.30.390.30">
    <property type="match status" value="1"/>
</dbReference>
<dbReference type="eggNOG" id="COG1251">
    <property type="taxonomic scope" value="Bacteria"/>
</dbReference>
<name>F2J6P2_POLGS</name>
<dbReference type="PRINTS" id="PR00411">
    <property type="entry name" value="PNDRDTASEI"/>
</dbReference>
<evidence type="ECO:0000313" key="7">
    <source>
        <dbReference type="EMBL" id="ADZ72525.1"/>
    </source>
</evidence>
<dbReference type="GO" id="GO:0016651">
    <property type="term" value="F:oxidoreductase activity, acting on NAD(P)H"/>
    <property type="evidence" value="ECO:0007669"/>
    <property type="project" value="TreeGrafter"/>
</dbReference>
<gene>
    <name evidence="7" type="ordered locus">SL003B_4108</name>
</gene>
<dbReference type="EMBL" id="CP002568">
    <property type="protein sequence ID" value="ADZ72525.1"/>
    <property type="molecule type" value="Genomic_DNA"/>
</dbReference>
<keyword evidence="2" id="KW-0285">Flavoprotein</keyword>
<organism evidence="7 8">
    <name type="scientific">Polymorphum gilvum (strain LMG 25793 / CGMCC 1.9160 / SL003B-26A1)</name>
    <dbReference type="NCBI Taxonomy" id="991905"/>
    <lineage>
        <taxon>Bacteria</taxon>
        <taxon>Pseudomonadati</taxon>
        <taxon>Pseudomonadota</taxon>
        <taxon>Alphaproteobacteria</taxon>
        <taxon>Rhodobacterales</taxon>
        <taxon>Paracoccaceae</taxon>
        <taxon>Polymorphum</taxon>
    </lineage>
</organism>
<dbReference type="Pfam" id="PF14759">
    <property type="entry name" value="Reductase_C"/>
    <property type="match status" value="1"/>
</dbReference>
<dbReference type="InterPro" id="IPR016156">
    <property type="entry name" value="FAD/NAD-linked_Rdtase_dimer_sf"/>
</dbReference>
<dbReference type="Gene3D" id="3.50.50.60">
    <property type="entry name" value="FAD/NAD(P)-binding domain"/>
    <property type="match status" value="2"/>
</dbReference>